<keyword evidence="2" id="KW-1185">Reference proteome</keyword>
<gene>
    <name evidence="1" type="ORF">ACFSSE_05170</name>
</gene>
<organism evidence="1 2">
    <name type="scientific">Pedobacter alpinus</name>
    <dbReference type="NCBI Taxonomy" id="1590643"/>
    <lineage>
        <taxon>Bacteria</taxon>
        <taxon>Pseudomonadati</taxon>
        <taxon>Bacteroidota</taxon>
        <taxon>Sphingobacteriia</taxon>
        <taxon>Sphingobacteriales</taxon>
        <taxon>Sphingobacteriaceae</taxon>
        <taxon>Pedobacter</taxon>
    </lineage>
</organism>
<evidence type="ECO:0000313" key="2">
    <source>
        <dbReference type="Proteomes" id="UP001597546"/>
    </source>
</evidence>
<name>A0ABW5TPZ2_9SPHI</name>
<dbReference type="Proteomes" id="UP001597546">
    <property type="component" value="Unassembled WGS sequence"/>
</dbReference>
<evidence type="ECO:0000313" key="1">
    <source>
        <dbReference type="EMBL" id="MFD2731089.1"/>
    </source>
</evidence>
<protein>
    <submittedName>
        <fullName evidence="1">Uncharacterized protein</fullName>
    </submittedName>
</protein>
<dbReference type="EMBL" id="JBHULV010000014">
    <property type="protein sequence ID" value="MFD2731089.1"/>
    <property type="molecule type" value="Genomic_DNA"/>
</dbReference>
<sequence length="92" mass="10241">MMGTVGSSAYTHMAYFSQTASGILRENGVISRSGLEEASKHLNKIRQTLAKFGKHWQNPAMTGRTLVLAIYPIYIWSRQKTYSAIKEAFANG</sequence>
<comment type="caution">
    <text evidence="1">The sequence shown here is derived from an EMBL/GenBank/DDBJ whole genome shotgun (WGS) entry which is preliminary data.</text>
</comment>
<dbReference type="RefSeq" id="WP_379041931.1">
    <property type="nucleotide sequence ID" value="NZ_JBHSKW010000018.1"/>
</dbReference>
<reference evidence="2" key="1">
    <citation type="journal article" date="2019" name="Int. J. Syst. Evol. Microbiol.">
        <title>The Global Catalogue of Microorganisms (GCM) 10K type strain sequencing project: providing services to taxonomists for standard genome sequencing and annotation.</title>
        <authorList>
            <consortium name="The Broad Institute Genomics Platform"/>
            <consortium name="The Broad Institute Genome Sequencing Center for Infectious Disease"/>
            <person name="Wu L."/>
            <person name="Ma J."/>
        </authorList>
    </citation>
    <scope>NUCLEOTIDE SEQUENCE [LARGE SCALE GENOMIC DNA]</scope>
    <source>
        <strain evidence="2">KCTC 42456</strain>
    </source>
</reference>
<proteinExistence type="predicted"/>
<accession>A0ABW5TPZ2</accession>